<accession>A0A0K0E093</accession>
<evidence type="ECO:0000256" key="1">
    <source>
        <dbReference type="SAM" id="MobiDB-lite"/>
    </source>
</evidence>
<dbReference type="WBParaSite" id="SSTP_0000290700.1">
    <property type="protein sequence ID" value="SSTP_0000290700.1"/>
    <property type="gene ID" value="SSTP_0000290700"/>
</dbReference>
<dbReference type="GO" id="GO:0005524">
    <property type="term" value="F:ATP binding"/>
    <property type="evidence" value="ECO:0007669"/>
    <property type="project" value="InterPro"/>
</dbReference>
<evidence type="ECO:0000259" key="2">
    <source>
        <dbReference type="PROSITE" id="PS50011"/>
    </source>
</evidence>
<dbReference type="Pfam" id="PF00069">
    <property type="entry name" value="Pkinase"/>
    <property type="match status" value="1"/>
</dbReference>
<dbReference type="STRING" id="6248.A0A0K0E093"/>
<dbReference type="GO" id="GO:0044773">
    <property type="term" value="P:mitotic DNA damage checkpoint signaling"/>
    <property type="evidence" value="ECO:0007669"/>
    <property type="project" value="TreeGrafter"/>
</dbReference>
<dbReference type="SMART" id="SM00220">
    <property type="entry name" value="S_TKc"/>
    <property type="match status" value="1"/>
</dbReference>
<protein>
    <submittedName>
        <fullName evidence="5">Plug_translocon domain-containing protein</fullName>
    </submittedName>
    <submittedName>
        <fullName evidence="4">Protein kinase domain-containing protein</fullName>
    </submittedName>
</protein>
<dbReference type="PANTHER" id="PTHR44167">
    <property type="entry name" value="OVARIAN-SPECIFIC SERINE/THREONINE-PROTEIN KINASE LOK-RELATED"/>
    <property type="match status" value="1"/>
</dbReference>
<dbReference type="GO" id="GO:0005737">
    <property type="term" value="C:cytoplasm"/>
    <property type="evidence" value="ECO:0007669"/>
    <property type="project" value="TreeGrafter"/>
</dbReference>
<evidence type="ECO:0000313" key="3">
    <source>
        <dbReference type="Proteomes" id="UP000035681"/>
    </source>
</evidence>
<dbReference type="Gene3D" id="1.10.510.10">
    <property type="entry name" value="Transferase(Phosphotransferase) domain 1"/>
    <property type="match status" value="1"/>
</dbReference>
<dbReference type="GO" id="GO:0005634">
    <property type="term" value="C:nucleus"/>
    <property type="evidence" value="ECO:0007669"/>
    <property type="project" value="TreeGrafter"/>
</dbReference>
<dbReference type="AlphaFoldDB" id="A0A0K0E093"/>
<dbReference type="WBParaSite" id="TCONS_00000203.p1">
    <property type="protein sequence ID" value="TCONS_00000203.p1"/>
    <property type="gene ID" value="XLOC_000229"/>
</dbReference>
<sequence length="408" mass="48707">MPNKRFVYEKTTLEKVKDFISRAFLFETVQYNIENIKFVGKFFIDKKKIYTLKTCDVTARDSSNSTVEMKYKATIRQIGVEKLNMTVFHEDEDFNRHLEDIRQIRHQNIEGGPIVFFNEYFVTLNLQQESRLLFVYKECDGVSLSEIMYTDSNFFKKNTTLVLQLLKNIGDGLLYLHQRHMVHGELHPDNIMLSKNGVYKLINSCFFHILSHLKPQNKLREMKCLYYNSPETIFTEKVITKEEDVWAFGVIIYNLYYGFEDYYFKNLNPMYQTEPDACLIHIFKNYNPFSNIENKIPSVLYNICAGGIWKPIIERANMKVVMKLINKIEFCSSTQNFVCNEKELYDEIVSRIVKYDKNYLYLYRYLVWRYFIFEVNKKGSVQKSHSCYPNDKSKKNDREKGKRDKRQE</sequence>
<proteinExistence type="predicted"/>
<reference evidence="4" key="1">
    <citation type="submission" date="2015-08" db="UniProtKB">
        <authorList>
            <consortium name="WormBaseParasite"/>
        </authorList>
    </citation>
    <scope>IDENTIFICATION</scope>
</reference>
<keyword evidence="3" id="KW-1185">Reference proteome</keyword>
<feature type="compositionally biased region" description="Basic and acidic residues" evidence="1">
    <location>
        <begin position="391"/>
        <end position="408"/>
    </location>
</feature>
<dbReference type="SUPFAM" id="SSF56112">
    <property type="entry name" value="Protein kinase-like (PK-like)"/>
    <property type="match status" value="1"/>
</dbReference>
<dbReference type="GO" id="GO:0004674">
    <property type="term" value="F:protein serine/threonine kinase activity"/>
    <property type="evidence" value="ECO:0007669"/>
    <property type="project" value="TreeGrafter"/>
</dbReference>
<dbReference type="Proteomes" id="UP000035681">
    <property type="component" value="Unplaced"/>
</dbReference>
<dbReference type="PANTHER" id="PTHR44167:SF24">
    <property type="entry name" value="SERINE_THREONINE-PROTEIN KINASE CHK2"/>
    <property type="match status" value="1"/>
</dbReference>
<dbReference type="InterPro" id="IPR000719">
    <property type="entry name" value="Prot_kinase_dom"/>
</dbReference>
<name>A0A0K0E093_STRER</name>
<feature type="region of interest" description="Disordered" evidence="1">
    <location>
        <begin position="382"/>
        <end position="408"/>
    </location>
</feature>
<feature type="domain" description="Protein kinase" evidence="2">
    <location>
        <begin position="52"/>
        <end position="338"/>
    </location>
</feature>
<organism evidence="4">
    <name type="scientific">Strongyloides stercoralis</name>
    <name type="common">Threadworm</name>
    <dbReference type="NCBI Taxonomy" id="6248"/>
    <lineage>
        <taxon>Eukaryota</taxon>
        <taxon>Metazoa</taxon>
        <taxon>Ecdysozoa</taxon>
        <taxon>Nematoda</taxon>
        <taxon>Chromadorea</taxon>
        <taxon>Rhabditida</taxon>
        <taxon>Tylenchina</taxon>
        <taxon>Panagrolaimomorpha</taxon>
        <taxon>Strongyloidoidea</taxon>
        <taxon>Strongyloididae</taxon>
        <taxon>Strongyloides</taxon>
    </lineage>
</organism>
<dbReference type="InterPro" id="IPR011009">
    <property type="entry name" value="Kinase-like_dom_sf"/>
</dbReference>
<evidence type="ECO:0000313" key="4">
    <source>
        <dbReference type="WBParaSite" id="SSTP_0000290700.1"/>
    </source>
</evidence>
<dbReference type="PROSITE" id="PS50011">
    <property type="entry name" value="PROTEIN_KINASE_DOM"/>
    <property type="match status" value="1"/>
</dbReference>
<evidence type="ECO:0000313" key="5">
    <source>
        <dbReference type="WBParaSite" id="TCONS_00000203.p1"/>
    </source>
</evidence>